<comment type="caution">
    <text evidence="4">The sequence shown here is derived from an EMBL/GenBank/DDBJ whole genome shotgun (WGS) entry which is preliminary data.</text>
</comment>
<reference evidence="4" key="2">
    <citation type="submission" date="2020-09" db="EMBL/GenBank/DDBJ databases">
        <authorList>
            <person name="Sun Q."/>
            <person name="Zhou Y."/>
        </authorList>
    </citation>
    <scope>NUCLEOTIDE SEQUENCE</scope>
    <source>
        <strain evidence="4">CGMCC 1.15725</strain>
    </source>
</reference>
<evidence type="ECO:0000313" key="5">
    <source>
        <dbReference type="Proteomes" id="UP000646365"/>
    </source>
</evidence>
<dbReference type="SMART" id="SM01119">
    <property type="entry name" value="D-ser_dehydrat"/>
    <property type="match status" value="1"/>
</dbReference>
<proteinExistence type="inferred from homology"/>
<dbReference type="Proteomes" id="UP000646365">
    <property type="component" value="Unassembled WGS sequence"/>
</dbReference>
<comment type="similarity">
    <text evidence="1">Belongs to the DSD1 family.</text>
</comment>
<evidence type="ECO:0000256" key="2">
    <source>
        <dbReference type="ARBA" id="ARBA00023239"/>
    </source>
</evidence>
<dbReference type="InterPro" id="IPR051466">
    <property type="entry name" value="D-amino_acid_metab_enzyme"/>
</dbReference>
<evidence type="ECO:0000259" key="3">
    <source>
        <dbReference type="SMART" id="SM01119"/>
    </source>
</evidence>
<evidence type="ECO:0000256" key="1">
    <source>
        <dbReference type="ARBA" id="ARBA00005323"/>
    </source>
</evidence>
<dbReference type="EMBL" id="BMJQ01000015">
    <property type="protein sequence ID" value="GGF37521.1"/>
    <property type="molecule type" value="Genomic_DNA"/>
</dbReference>
<sequence length="365" mass="38817">MLETGRLDHNLGRMGERARALGVRLRPHLKTAKSYDVARLATAGEFGGITVSTLAEAEYFLAGGITDLLYAVGIVPSKLPRAARLVEAGAHLTLILDSVETARAVAAFADLRRVAFAVLIEIDTGEGRSGVLPEAADLVEIGTALEQPPYCRLQGVITHAGHSYAARDLETVARIAEAERSGAVRAAERLRAAGLSVPVVSVGSTPTALHARHLSGVTELRAGVYMFGDLFQAQIGSCTLDDLAVSVLATVTGHHRDAGHLLIDAGALALSKDRSTADAPHDYGFGLLVHADGTPFAQELRIFKVYQEHGLVRAADGALPFDELPIGAQVRVLPNHVCMTAAMYDRYHLVKNGALAGEWTRTNGW</sequence>
<dbReference type="InterPro" id="IPR042208">
    <property type="entry name" value="D-ser_dehydrat-like_sf"/>
</dbReference>
<feature type="domain" description="D-serine dehydratase-like" evidence="3">
    <location>
        <begin position="244"/>
        <end position="351"/>
    </location>
</feature>
<dbReference type="AlphaFoldDB" id="A0A8J2Z017"/>
<dbReference type="Gene3D" id="3.20.20.10">
    <property type="entry name" value="Alanine racemase"/>
    <property type="match status" value="1"/>
</dbReference>
<dbReference type="Pfam" id="PF01168">
    <property type="entry name" value="Ala_racemase_N"/>
    <property type="match status" value="1"/>
</dbReference>
<gene>
    <name evidence="4" type="ORF">GCM10011611_50020</name>
</gene>
<dbReference type="SUPFAM" id="SSF51419">
    <property type="entry name" value="PLP-binding barrel"/>
    <property type="match status" value="1"/>
</dbReference>
<dbReference type="Pfam" id="PF14031">
    <property type="entry name" value="D-ser_dehydrat"/>
    <property type="match status" value="1"/>
</dbReference>
<accession>A0A8J2Z017</accession>
<dbReference type="InterPro" id="IPR001608">
    <property type="entry name" value="Ala_racemase_N"/>
</dbReference>
<dbReference type="GO" id="GO:0036088">
    <property type="term" value="P:D-serine catabolic process"/>
    <property type="evidence" value="ECO:0007669"/>
    <property type="project" value="TreeGrafter"/>
</dbReference>
<dbReference type="InterPro" id="IPR029066">
    <property type="entry name" value="PLP-binding_barrel"/>
</dbReference>
<dbReference type="GO" id="GO:0008721">
    <property type="term" value="F:D-serine ammonia-lyase activity"/>
    <property type="evidence" value="ECO:0007669"/>
    <property type="project" value="TreeGrafter"/>
</dbReference>
<keyword evidence="2" id="KW-0456">Lyase</keyword>
<dbReference type="PANTHER" id="PTHR28004:SF2">
    <property type="entry name" value="D-SERINE DEHYDRATASE"/>
    <property type="match status" value="1"/>
</dbReference>
<evidence type="ECO:0000313" key="4">
    <source>
        <dbReference type="EMBL" id="GGF37521.1"/>
    </source>
</evidence>
<organism evidence="4 5">
    <name type="scientific">Aliidongia dinghuensis</name>
    <dbReference type="NCBI Taxonomy" id="1867774"/>
    <lineage>
        <taxon>Bacteria</taxon>
        <taxon>Pseudomonadati</taxon>
        <taxon>Pseudomonadota</taxon>
        <taxon>Alphaproteobacteria</taxon>
        <taxon>Rhodospirillales</taxon>
        <taxon>Dongiaceae</taxon>
        <taxon>Aliidongia</taxon>
    </lineage>
</organism>
<dbReference type="Gene3D" id="2.40.37.20">
    <property type="entry name" value="D-serine dehydratase-like domain"/>
    <property type="match status" value="1"/>
</dbReference>
<keyword evidence="5" id="KW-1185">Reference proteome</keyword>
<dbReference type="PANTHER" id="PTHR28004">
    <property type="entry name" value="ZGC:162816-RELATED"/>
    <property type="match status" value="1"/>
</dbReference>
<dbReference type="InterPro" id="IPR026956">
    <property type="entry name" value="D-ser_dehydrat-like_dom"/>
</dbReference>
<protein>
    <submittedName>
        <fullName evidence="4">Alanine racemase</fullName>
    </submittedName>
</protein>
<reference evidence="4" key="1">
    <citation type="journal article" date="2014" name="Int. J. Syst. Evol. Microbiol.">
        <title>Complete genome sequence of Corynebacterium casei LMG S-19264T (=DSM 44701T), isolated from a smear-ripened cheese.</title>
        <authorList>
            <consortium name="US DOE Joint Genome Institute (JGI-PGF)"/>
            <person name="Walter F."/>
            <person name="Albersmeier A."/>
            <person name="Kalinowski J."/>
            <person name="Ruckert C."/>
        </authorList>
    </citation>
    <scope>NUCLEOTIDE SEQUENCE</scope>
    <source>
        <strain evidence="4">CGMCC 1.15725</strain>
    </source>
</reference>
<name>A0A8J2Z017_9PROT</name>